<protein>
    <recommendedName>
        <fullName evidence="4">Fis family transcriptional regulator</fullName>
    </recommendedName>
</protein>
<dbReference type="PANTHER" id="PTHR35867">
    <property type="entry name" value="PROTEIN RSEC"/>
    <property type="match status" value="1"/>
</dbReference>
<sequence>MKSSGIIQEIKGNKAKVLMYKSSSCGGCKTCTEGSRFAGEFEFIIDAPVKKDEVIYFELDDNKILNLGFLFYIFPVIFLFIGYFISTYFTEKEAFRVLISFISFAVSFFIIFLIDKFVGEKFIKQIKISDVFKSDEFCK</sequence>
<keyword evidence="3" id="KW-1185">Reference proteome</keyword>
<accession>A0AAU9DJ55</accession>
<organism evidence="2 3">
    <name type="scientific">Haliovirga abyssi</name>
    <dbReference type="NCBI Taxonomy" id="2996794"/>
    <lineage>
        <taxon>Bacteria</taxon>
        <taxon>Fusobacteriati</taxon>
        <taxon>Fusobacteriota</taxon>
        <taxon>Fusobacteriia</taxon>
        <taxon>Fusobacteriales</taxon>
        <taxon>Haliovirgaceae</taxon>
        <taxon>Haliovirga</taxon>
    </lineage>
</organism>
<dbReference type="Proteomes" id="UP001321582">
    <property type="component" value="Chromosome"/>
</dbReference>
<reference evidence="2 3" key="1">
    <citation type="submission" date="2022-11" db="EMBL/GenBank/DDBJ databases">
        <title>Haliovirga abyssi gen. nov., sp. nov., a mesophilic fermentative bacterium isolated from the Iheya North hydrothermal field and the proposal of Haliovirgaceae fam. nov.</title>
        <authorList>
            <person name="Miyazaki U."/>
            <person name="Tame A."/>
            <person name="Miyazaki J."/>
            <person name="Takai K."/>
            <person name="Sawayama S."/>
            <person name="Kitajima M."/>
            <person name="Okamoto A."/>
            <person name="Nakagawa S."/>
        </authorList>
    </citation>
    <scope>NUCLEOTIDE SEQUENCE [LARGE SCALE GENOMIC DNA]</scope>
    <source>
        <strain evidence="2 3">IC12</strain>
    </source>
</reference>
<keyword evidence="1" id="KW-0812">Transmembrane</keyword>
<dbReference type="EMBL" id="AP027059">
    <property type="protein sequence ID" value="BDU50804.1"/>
    <property type="molecule type" value="Genomic_DNA"/>
</dbReference>
<proteinExistence type="predicted"/>
<evidence type="ECO:0000313" key="2">
    <source>
        <dbReference type="EMBL" id="BDU50804.1"/>
    </source>
</evidence>
<feature type="transmembrane region" description="Helical" evidence="1">
    <location>
        <begin position="69"/>
        <end position="89"/>
    </location>
</feature>
<name>A0AAU9DJ55_9FUSO</name>
<dbReference type="AlphaFoldDB" id="A0AAU9DJ55"/>
<keyword evidence="1" id="KW-1133">Transmembrane helix</keyword>
<dbReference type="InterPro" id="IPR007359">
    <property type="entry name" value="SigmaE_reg_RseC_MucC"/>
</dbReference>
<dbReference type="KEGG" id="haby:HLVA_13730"/>
<evidence type="ECO:0008006" key="4">
    <source>
        <dbReference type="Google" id="ProtNLM"/>
    </source>
</evidence>
<dbReference type="RefSeq" id="WP_307903659.1">
    <property type="nucleotide sequence ID" value="NZ_AP027059.1"/>
</dbReference>
<dbReference type="Pfam" id="PF04246">
    <property type="entry name" value="RseC_MucC"/>
    <property type="match status" value="1"/>
</dbReference>
<gene>
    <name evidence="2" type="ORF">HLVA_13730</name>
</gene>
<keyword evidence="1" id="KW-0472">Membrane</keyword>
<evidence type="ECO:0000256" key="1">
    <source>
        <dbReference type="SAM" id="Phobius"/>
    </source>
</evidence>
<dbReference type="PANTHER" id="PTHR35867:SF1">
    <property type="entry name" value="PROTEIN RSEC"/>
    <property type="match status" value="1"/>
</dbReference>
<evidence type="ECO:0000313" key="3">
    <source>
        <dbReference type="Proteomes" id="UP001321582"/>
    </source>
</evidence>
<feature type="transmembrane region" description="Helical" evidence="1">
    <location>
        <begin position="95"/>
        <end position="114"/>
    </location>
</feature>